<dbReference type="CDD" id="cd06551">
    <property type="entry name" value="LPLAT"/>
    <property type="match status" value="1"/>
</dbReference>
<name>A0A6J1JZA4_CUCMA</name>
<dbReference type="GO" id="GO:0010143">
    <property type="term" value="P:cutin biosynthetic process"/>
    <property type="evidence" value="ECO:0007669"/>
    <property type="project" value="TreeGrafter"/>
</dbReference>
<evidence type="ECO:0000256" key="2">
    <source>
        <dbReference type="ARBA" id="ARBA00007937"/>
    </source>
</evidence>
<feature type="signal peptide" evidence="8">
    <location>
        <begin position="1"/>
        <end position="21"/>
    </location>
</feature>
<dbReference type="KEGG" id="cmax:111488787"/>
<evidence type="ECO:0000256" key="7">
    <source>
        <dbReference type="ARBA" id="ARBA00023315"/>
    </source>
</evidence>
<keyword evidence="6" id="KW-0472">Membrane</keyword>
<dbReference type="GO" id="GO:0016020">
    <property type="term" value="C:membrane"/>
    <property type="evidence" value="ECO:0007669"/>
    <property type="project" value="UniProtKB-SubCell"/>
</dbReference>
<dbReference type="Pfam" id="PF01553">
    <property type="entry name" value="Acyltransferase"/>
    <property type="match status" value="1"/>
</dbReference>
<comment type="similarity">
    <text evidence="2">Belongs to the GPAT/DAPAT family.</text>
</comment>
<evidence type="ECO:0000313" key="11">
    <source>
        <dbReference type="RefSeq" id="XP_022992468.1"/>
    </source>
</evidence>
<evidence type="ECO:0000256" key="6">
    <source>
        <dbReference type="ARBA" id="ARBA00023136"/>
    </source>
</evidence>
<evidence type="ECO:0000313" key="10">
    <source>
        <dbReference type="Proteomes" id="UP000504608"/>
    </source>
</evidence>
<dbReference type="Pfam" id="PF23270">
    <property type="entry name" value="HAD_RAM2_N"/>
    <property type="match status" value="1"/>
</dbReference>
<evidence type="ECO:0000259" key="9">
    <source>
        <dbReference type="SMART" id="SM00563"/>
    </source>
</evidence>
<evidence type="ECO:0000256" key="1">
    <source>
        <dbReference type="ARBA" id="ARBA00004141"/>
    </source>
</evidence>
<evidence type="ECO:0000256" key="3">
    <source>
        <dbReference type="ARBA" id="ARBA00022679"/>
    </source>
</evidence>
<evidence type="ECO:0000256" key="8">
    <source>
        <dbReference type="SAM" id="SignalP"/>
    </source>
</evidence>
<keyword evidence="3" id="KW-0808">Transferase</keyword>
<sequence length="531" mass="59960">MNSTPFFVVKALFLLFHRIFSKKFRRTATATAGVHQKYQKDPSPAKLSGGEGKVLIFNVEEALLKPSSPYFFSYFMLVAFEASGVIRATALLMSYPLIRLVGQEMGLKIMVMISFIGVKKDKFRIGSSVLGKFLMNDVGLEGFEAVKKGRKRIGFSNFFPQVMIESFLRDYLEVEEVVGRELKAFCGYFVGLMEPKVKPSSLSHLIHHQQQEQQEQNGNLIGICGSQMGYDFQLLSSICNEIYTVSEADKKKWKTLPKDKFPKPLIFHDGRLALNPTPLDTLAVLTWLPFSLILVFIRIFAYICLPYNLCVPIGAFSGMHLTVSIPVEKTKTKTNNNQGCLYVCNHRTLLDPLYISAALRINNPLAVTYSLSPVSEFFSPIRTVRLTRNRARDATLMKRLLSNDNLIICPEGTTCREPYLLRFSPLFSEISEKIVPVANDTHVTMFYGTSASGFKCFDPFFFLMNPSPSYTIKKLDMVDGLFASHDDTNSTKFDVANWVQSEIGKALKFECTKLTRRDKYLILAGNEGIVH</sequence>
<dbReference type="GO" id="GO:0016791">
    <property type="term" value="F:phosphatase activity"/>
    <property type="evidence" value="ECO:0007669"/>
    <property type="project" value="TreeGrafter"/>
</dbReference>
<dbReference type="PANTHER" id="PTHR15486">
    <property type="entry name" value="ANCIENT UBIQUITOUS PROTEIN"/>
    <property type="match status" value="1"/>
</dbReference>
<proteinExistence type="inferred from homology"/>
<organism evidence="10 11">
    <name type="scientific">Cucurbita maxima</name>
    <name type="common">Pumpkin</name>
    <name type="synonym">Winter squash</name>
    <dbReference type="NCBI Taxonomy" id="3661"/>
    <lineage>
        <taxon>Eukaryota</taxon>
        <taxon>Viridiplantae</taxon>
        <taxon>Streptophyta</taxon>
        <taxon>Embryophyta</taxon>
        <taxon>Tracheophyta</taxon>
        <taxon>Spermatophyta</taxon>
        <taxon>Magnoliopsida</taxon>
        <taxon>eudicotyledons</taxon>
        <taxon>Gunneridae</taxon>
        <taxon>Pentapetalae</taxon>
        <taxon>rosids</taxon>
        <taxon>fabids</taxon>
        <taxon>Cucurbitales</taxon>
        <taxon>Cucurbitaceae</taxon>
        <taxon>Cucurbiteae</taxon>
        <taxon>Cucurbita</taxon>
    </lineage>
</organism>
<evidence type="ECO:0000256" key="4">
    <source>
        <dbReference type="ARBA" id="ARBA00022692"/>
    </source>
</evidence>
<dbReference type="GO" id="GO:0090447">
    <property type="term" value="F:glycerol-3-phosphate 2-O-acyltransferase activity"/>
    <property type="evidence" value="ECO:0007669"/>
    <property type="project" value="TreeGrafter"/>
</dbReference>
<feature type="domain" description="Phospholipid/glycerol acyltransferase" evidence="9">
    <location>
        <begin position="340"/>
        <end position="442"/>
    </location>
</feature>
<dbReference type="OrthoDB" id="1854593at2759"/>
<keyword evidence="10" id="KW-1185">Reference proteome</keyword>
<keyword evidence="7 11" id="KW-0012">Acyltransferase</keyword>
<accession>A0A6J1JZA4</accession>
<dbReference type="RefSeq" id="XP_022992468.1">
    <property type="nucleotide sequence ID" value="XM_023136700.1"/>
</dbReference>
<keyword evidence="4" id="KW-0812">Transmembrane</keyword>
<dbReference type="AlphaFoldDB" id="A0A6J1JZA4"/>
<keyword evidence="8" id="KW-0732">Signal</keyword>
<reference evidence="11" key="1">
    <citation type="submission" date="2025-08" db="UniProtKB">
        <authorList>
            <consortium name="RefSeq"/>
        </authorList>
    </citation>
    <scope>IDENTIFICATION</scope>
    <source>
        <tissue evidence="11">Young leaves</tissue>
    </source>
</reference>
<evidence type="ECO:0000256" key="5">
    <source>
        <dbReference type="ARBA" id="ARBA00022989"/>
    </source>
</evidence>
<comment type="subcellular location">
    <subcellularLocation>
        <location evidence="1">Membrane</location>
        <topology evidence="1">Multi-pass membrane protein</topology>
    </subcellularLocation>
</comment>
<dbReference type="PANTHER" id="PTHR15486:SF62">
    <property type="entry name" value="GLYCEROL-3-PHOSPHATE ACYLTRANSFERASE 2-RELATED"/>
    <property type="match status" value="1"/>
</dbReference>
<protein>
    <submittedName>
        <fullName evidence="11">Probable glycerol-3-phosphate acyltransferase 3</fullName>
    </submittedName>
</protein>
<dbReference type="Proteomes" id="UP000504608">
    <property type="component" value="Unplaced"/>
</dbReference>
<dbReference type="InterPro" id="IPR002123">
    <property type="entry name" value="Plipid/glycerol_acylTrfase"/>
</dbReference>
<keyword evidence="5" id="KW-1133">Transmembrane helix</keyword>
<feature type="chain" id="PRO_5026716488" evidence="8">
    <location>
        <begin position="22"/>
        <end position="531"/>
    </location>
</feature>
<dbReference type="GeneID" id="111488787"/>
<gene>
    <name evidence="11" type="primary">LOC111488787</name>
</gene>
<dbReference type="SMART" id="SM00563">
    <property type="entry name" value="PlsC"/>
    <property type="match status" value="1"/>
</dbReference>
<dbReference type="SUPFAM" id="SSF69593">
    <property type="entry name" value="Glycerol-3-phosphate (1)-acyltransferase"/>
    <property type="match status" value="1"/>
</dbReference>
<dbReference type="InterPro" id="IPR056462">
    <property type="entry name" value="HAD_RAM2/GPAT1-8"/>
</dbReference>